<evidence type="ECO:0000313" key="4">
    <source>
        <dbReference type="Proteomes" id="UP000033945"/>
    </source>
</evidence>
<comment type="caution">
    <text evidence="3">The sequence shown here is derived from an EMBL/GenBank/DDBJ whole genome shotgun (WGS) entry which is preliminary data.</text>
</comment>
<dbReference type="EMBL" id="LCIT01000027">
    <property type="protein sequence ID" value="KKT61685.1"/>
    <property type="molecule type" value="Genomic_DNA"/>
</dbReference>
<accession>A0A0G1IRD2</accession>
<keyword evidence="2" id="KW-0812">Transmembrane</keyword>
<feature type="transmembrane region" description="Helical" evidence="2">
    <location>
        <begin position="81"/>
        <end position="103"/>
    </location>
</feature>
<dbReference type="Proteomes" id="UP000033945">
    <property type="component" value="Unassembled WGS sequence"/>
</dbReference>
<protein>
    <submittedName>
        <fullName evidence="3">Periaxin</fullName>
    </submittedName>
</protein>
<proteinExistence type="predicted"/>
<dbReference type="PANTHER" id="PTHR33088">
    <property type="entry name" value="MUCIN-2"/>
    <property type="match status" value="1"/>
</dbReference>
<evidence type="ECO:0000313" key="3">
    <source>
        <dbReference type="EMBL" id="KKT61685.1"/>
    </source>
</evidence>
<dbReference type="AlphaFoldDB" id="A0A0G1IRD2"/>
<evidence type="ECO:0000256" key="1">
    <source>
        <dbReference type="SAM" id="MobiDB-lite"/>
    </source>
</evidence>
<feature type="non-terminal residue" evidence="3">
    <location>
        <position position="1004"/>
    </location>
</feature>
<organism evidence="3 4">
    <name type="scientific">Candidatus Giovannonibacteria bacterium GW2011_GWA2_44_26</name>
    <dbReference type="NCBI Taxonomy" id="1618648"/>
    <lineage>
        <taxon>Bacteria</taxon>
        <taxon>Candidatus Giovannoniibacteriota</taxon>
    </lineage>
</organism>
<dbReference type="PATRIC" id="fig|1618648.3.peg.949"/>
<feature type="region of interest" description="Disordered" evidence="1">
    <location>
        <begin position="608"/>
        <end position="632"/>
    </location>
</feature>
<keyword evidence="2" id="KW-0472">Membrane</keyword>
<dbReference type="InterPro" id="IPR044659">
    <property type="entry name" value="PELPK1_2"/>
</dbReference>
<reference evidence="3 4" key="1">
    <citation type="journal article" date="2015" name="Nature">
        <title>rRNA introns, odd ribosomes, and small enigmatic genomes across a large radiation of phyla.</title>
        <authorList>
            <person name="Brown C.T."/>
            <person name="Hug L.A."/>
            <person name="Thomas B.C."/>
            <person name="Sharon I."/>
            <person name="Castelle C.J."/>
            <person name="Singh A."/>
            <person name="Wilkins M.J."/>
            <person name="Williams K.H."/>
            <person name="Banfield J.F."/>
        </authorList>
    </citation>
    <scope>NUCLEOTIDE SEQUENCE [LARGE SCALE GENOMIC DNA]</scope>
</reference>
<gene>
    <name evidence="3" type="ORF">UW55_C0027G0008</name>
</gene>
<name>A0A0G1IRD2_9BACT</name>
<evidence type="ECO:0000256" key="2">
    <source>
        <dbReference type="SAM" id="Phobius"/>
    </source>
</evidence>
<keyword evidence="2" id="KW-1133">Transmembrane helix</keyword>
<dbReference type="PANTHER" id="PTHR33088:SF28">
    <property type="entry name" value="PROTEIN PELPK1-RELATED"/>
    <property type="match status" value="1"/>
</dbReference>
<sequence length="1004" mass="107557">MKNSFYIYFDGEKYISSKQVAALTGYAKDYIGQLCRLEKIKCQRSGRDWLVSEKSILNYKIKLSRLNEPTYVKTTADLGYLIRPLVFTAIFMTVITGFVLNLGSISKLTYQMKNDVTFPELPELSFPEIVLPKIALPQFSLPEIPKITFPKLAIPKIALPTKLSIPEISLPEISLTSLPSLPSLPSMPTLPKISFSLPEIRPLKVSLPSFSLAELFLPDFTLPKFSLPDLPTLSLPDFPKLSLPEIVLPKITLPKFPSWSFARLSLPFLDFSPPAEAMLQALRAGFPKISLPKVSFSLPEMHLPKIILALLPSLPDFSLPQITFPELPKLSLPEIVLPKIALPQFSLPEIPKITFPKLPFSLVLSLPSLPSLSFTKISPPSLPKMRLPDIHPFALKDIKDGFLGNLISWKDGFGAVSKISFSLPPPETHFSKIPKLSLLKLPDFSLPQITFPELPKLSLPEIPEITFPKLAMPKIVLPEFSLPKFSLPDFEFLKLSLPEFKLLELALPQFNLPNIEDLLGLIKIPTSPKLSWPNFSLPRISLPSFSLARLNSLRARLAALPPLPFTWEDSRLAILDIKNRFLEKLFSWKGYLASLDGDIKTEVADLPAGQAETPPPQIPSSNGGENEGSKIITFNTPSSPSFQTPPPQVKEIKTVVERVLSGISQSTLDQRLSDLNDSILLQVKNSLALIEKRIPSNQVQNPVVFLTTSIPGPSYNSPPQTGSGVSASFGDFSSGISTGGNLTASGNIILGQDTKTVDITSNTWKITSAGAASGFTSLSTDSLSASTFNVSGLLTTGGFISTASSTVVGNFTNQNATTTGYLAVTGMATSTFSNGIRLTGGCFLLLDGTCAGAGSGGITSLGGLTGATQTFSANGPLAIVSSGTMHTFNASSSPYFGALTASSTIIFSSLASGQLNSNGGLIYSGATTTFSSPLSYSGGVVSIPAATGGVNGYLSSTDWTLFNNKIGSTSLSATSPLSYNSSTGVIALNGTTTVSGLLAGNGGQ</sequence>